<dbReference type="EMBL" id="CM007906">
    <property type="protein sequence ID" value="OTF85819.1"/>
    <property type="molecule type" value="Genomic_DNA"/>
</dbReference>
<evidence type="ECO:0000256" key="1">
    <source>
        <dbReference type="ARBA" id="ARBA00022723"/>
    </source>
</evidence>
<dbReference type="InParanoid" id="A0A251RSJ1"/>
<dbReference type="AlphaFoldDB" id="A0A251RSJ1"/>
<evidence type="ECO:0000313" key="7">
    <source>
        <dbReference type="EMBL" id="OTF85819.1"/>
    </source>
</evidence>
<dbReference type="Gramene" id="mRNA:HanXRQr2_Chr17g0793981">
    <property type="protein sequence ID" value="mRNA:HanXRQr2_Chr17g0793981"/>
    <property type="gene ID" value="HanXRQr2_Chr17g0793981"/>
</dbReference>
<reference evidence="7" key="2">
    <citation type="submission" date="2017-02" db="EMBL/GenBank/DDBJ databases">
        <title>Sunflower complete genome.</title>
        <authorList>
            <person name="Langlade N."/>
            <person name="Munos S."/>
        </authorList>
    </citation>
    <scope>NUCLEOTIDE SEQUENCE [LARGE SCALE GENOMIC DNA]</scope>
    <source>
        <tissue evidence="7">Leaves</tissue>
    </source>
</reference>
<keyword evidence="5" id="KW-0238">DNA-binding</keyword>
<gene>
    <name evidence="7" type="ORF">HannXRQ_Chr17g0544061</name>
    <name evidence="6" type="ORF">HanXRQr2_Chr17g0793981</name>
</gene>
<sequence>MGILKQHHKKHQQQIERVDFSGCLSPTALESAESFVHIPFGARMFNNDMMLRRKLEERELHQAIELQDRRLMILQLADAKHRLFQRSLSLDDVVSSLTQISQNLVFPSDNNNEEVVEG</sequence>
<dbReference type="GO" id="GO:0008270">
    <property type="term" value="F:zinc ion binding"/>
    <property type="evidence" value="ECO:0007669"/>
    <property type="project" value="UniProtKB-KW"/>
</dbReference>
<protein>
    <submittedName>
        <fullName evidence="7">Uncharacterized protein</fullName>
    </submittedName>
</protein>
<keyword evidence="4" id="KW-0694">RNA-binding</keyword>
<evidence type="ECO:0000256" key="4">
    <source>
        <dbReference type="ARBA" id="ARBA00022884"/>
    </source>
</evidence>
<evidence type="ECO:0000256" key="2">
    <source>
        <dbReference type="ARBA" id="ARBA00022771"/>
    </source>
</evidence>
<evidence type="ECO:0000313" key="6">
    <source>
        <dbReference type="EMBL" id="KAF5754676.1"/>
    </source>
</evidence>
<dbReference type="PANTHER" id="PTHR24009">
    <property type="entry name" value="RNA-BINDING (RRM/RBD/RNP MOTIFS)"/>
    <property type="match status" value="1"/>
</dbReference>
<accession>A0A251RSJ1</accession>
<evidence type="ECO:0000256" key="3">
    <source>
        <dbReference type="ARBA" id="ARBA00022833"/>
    </source>
</evidence>
<dbReference type="GO" id="GO:0003723">
    <property type="term" value="F:RNA binding"/>
    <property type="evidence" value="ECO:0007669"/>
    <property type="project" value="UniProtKB-KW"/>
</dbReference>
<name>A0A251RSJ1_HELAN</name>
<dbReference type="Proteomes" id="UP000215914">
    <property type="component" value="Chromosome 17"/>
</dbReference>
<reference evidence="6" key="3">
    <citation type="submission" date="2020-06" db="EMBL/GenBank/DDBJ databases">
        <title>Helianthus annuus Genome sequencing and assembly Release 2.</title>
        <authorList>
            <person name="Gouzy J."/>
            <person name="Langlade N."/>
            <person name="Munos S."/>
        </authorList>
    </citation>
    <scope>NUCLEOTIDE SEQUENCE</scope>
    <source>
        <tissue evidence="6">Leaves</tissue>
    </source>
</reference>
<dbReference type="GO" id="GO:0003677">
    <property type="term" value="F:DNA binding"/>
    <property type="evidence" value="ECO:0007669"/>
    <property type="project" value="UniProtKB-KW"/>
</dbReference>
<dbReference type="EMBL" id="MNCJ02000332">
    <property type="protein sequence ID" value="KAF5754676.1"/>
    <property type="molecule type" value="Genomic_DNA"/>
</dbReference>
<keyword evidence="3" id="KW-0862">Zinc</keyword>
<keyword evidence="2" id="KW-0863">Zinc-finger</keyword>
<keyword evidence="8" id="KW-1185">Reference proteome</keyword>
<organism evidence="7 8">
    <name type="scientific">Helianthus annuus</name>
    <name type="common">Common sunflower</name>
    <dbReference type="NCBI Taxonomy" id="4232"/>
    <lineage>
        <taxon>Eukaryota</taxon>
        <taxon>Viridiplantae</taxon>
        <taxon>Streptophyta</taxon>
        <taxon>Embryophyta</taxon>
        <taxon>Tracheophyta</taxon>
        <taxon>Spermatophyta</taxon>
        <taxon>Magnoliopsida</taxon>
        <taxon>eudicotyledons</taxon>
        <taxon>Gunneridae</taxon>
        <taxon>Pentapetalae</taxon>
        <taxon>asterids</taxon>
        <taxon>campanulids</taxon>
        <taxon>Asterales</taxon>
        <taxon>Asteraceae</taxon>
        <taxon>Asteroideae</taxon>
        <taxon>Heliantheae alliance</taxon>
        <taxon>Heliantheae</taxon>
        <taxon>Helianthus</taxon>
    </lineage>
</organism>
<proteinExistence type="predicted"/>
<evidence type="ECO:0000256" key="5">
    <source>
        <dbReference type="ARBA" id="ARBA00023125"/>
    </source>
</evidence>
<keyword evidence="1" id="KW-0479">Metal-binding</keyword>
<evidence type="ECO:0000313" key="8">
    <source>
        <dbReference type="Proteomes" id="UP000215914"/>
    </source>
</evidence>
<dbReference type="PANTHER" id="PTHR24009:SF11">
    <property type="entry name" value="ZINC FINGER CCCH DOMAIN-CONTAINING PROTEIN 53-LIKE"/>
    <property type="match status" value="1"/>
</dbReference>
<reference evidence="6 8" key="1">
    <citation type="journal article" date="2017" name="Nature">
        <title>The sunflower genome provides insights into oil metabolism, flowering and Asterid evolution.</title>
        <authorList>
            <person name="Badouin H."/>
            <person name="Gouzy J."/>
            <person name="Grassa C.J."/>
            <person name="Murat F."/>
            <person name="Staton S.E."/>
            <person name="Cottret L."/>
            <person name="Lelandais-Briere C."/>
            <person name="Owens G.L."/>
            <person name="Carrere S."/>
            <person name="Mayjonade B."/>
            <person name="Legrand L."/>
            <person name="Gill N."/>
            <person name="Kane N.C."/>
            <person name="Bowers J.E."/>
            <person name="Hubner S."/>
            <person name="Bellec A."/>
            <person name="Berard A."/>
            <person name="Berges H."/>
            <person name="Blanchet N."/>
            <person name="Boniface M.C."/>
            <person name="Brunel D."/>
            <person name="Catrice O."/>
            <person name="Chaidir N."/>
            <person name="Claudel C."/>
            <person name="Donnadieu C."/>
            <person name="Faraut T."/>
            <person name="Fievet G."/>
            <person name="Helmstetter N."/>
            <person name="King M."/>
            <person name="Knapp S.J."/>
            <person name="Lai Z."/>
            <person name="Le Paslier M.C."/>
            <person name="Lippi Y."/>
            <person name="Lorenzon L."/>
            <person name="Mandel J.R."/>
            <person name="Marage G."/>
            <person name="Marchand G."/>
            <person name="Marquand E."/>
            <person name="Bret-Mestries E."/>
            <person name="Morien E."/>
            <person name="Nambeesan S."/>
            <person name="Nguyen T."/>
            <person name="Pegot-Espagnet P."/>
            <person name="Pouilly N."/>
            <person name="Raftis F."/>
            <person name="Sallet E."/>
            <person name="Schiex T."/>
            <person name="Thomas J."/>
            <person name="Vandecasteele C."/>
            <person name="Vares D."/>
            <person name="Vear F."/>
            <person name="Vautrin S."/>
            <person name="Crespi M."/>
            <person name="Mangin B."/>
            <person name="Burke J.M."/>
            <person name="Salse J."/>
            <person name="Munos S."/>
            <person name="Vincourt P."/>
            <person name="Rieseberg L.H."/>
            <person name="Langlade N.B."/>
        </authorList>
    </citation>
    <scope>NUCLEOTIDE SEQUENCE [LARGE SCALE GENOMIC DNA]</scope>
    <source>
        <strain evidence="8">cv. SF193</strain>
        <tissue evidence="6">Leaves</tissue>
    </source>
</reference>